<keyword evidence="2" id="KW-0349">Heme</keyword>
<dbReference type="Proteomes" id="UP000595663">
    <property type="component" value="Chromosome"/>
</dbReference>
<dbReference type="InterPro" id="IPR012292">
    <property type="entry name" value="Globin/Proto"/>
</dbReference>
<sequence>MNSTNNRYGEGDNSYKAAGELAGLTLLVNDFYDIMDDIPESKRIRDMHPNDLSESRKKLIYFLSGWLGGPRRYAETFGPISIPASHSHLDIGHSESDAWILCMQKAVELQPYDALFKEYLITQLRVPAERIRIVCNR</sequence>
<dbReference type="SUPFAM" id="SSF46458">
    <property type="entry name" value="Globin-like"/>
    <property type="match status" value="1"/>
</dbReference>
<gene>
    <name evidence="5" type="primary">glbN</name>
    <name evidence="5" type="ORF">AMJAP_0701</name>
</gene>
<dbReference type="OrthoDB" id="9790913at2"/>
<proteinExistence type="predicted"/>
<evidence type="ECO:0000256" key="4">
    <source>
        <dbReference type="ARBA" id="ARBA00023004"/>
    </source>
</evidence>
<evidence type="ECO:0000256" key="1">
    <source>
        <dbReference type="ARBA" id="ARBA00022448"/>
    </source>
</evidence>
<keyword evidence="6" id="KW-1185">Reference proteome</keyword>
<dbReference type="RefSeq" id="WP_019622419.1">
    <property type="nucleotide sequence ID" value="NZ_AP014545.1"/>
</dbReference>
<dbReference type="AlphaFoldDB" id="A0A7R6SRL8"/>
<dbReference type="InterPro" id="IPR009050">
    <property type="entry name" value="Globin-like_sf"/>
</dbReference>
<dbReference type="Pfam" id="PF01152">
    <property type="entry name" value="Bac_globin"/>
    <property type="match status" value="1"/>
</dbReference>
<dbReference type="InterPro" id="IPR001486">
    <property type="entry name" value="Hemoglobin_trunc"/>
</dbReference>
<evidence type="ECO:0000313" key="6">
    <source>
        <dbReference type="Proteomes" id="UP000595663"/>
    </source>
</evidence>
<evidence type="ECO:0000313" key="5">
    <source>
        <dbReference type="EMBL" id="BBB25300.1"/>
    </source>
</evidence>
<name>A0A7R6SRL8_9GAMM</name>
<reference evidence="5 6" key="1">
    <citation type="journal article" date="2008" name="Int. J. Syst. Evol. Microbiol.">
        <title>Amphritea japonica sp. nov. and Amphritea balenae sp. nov., isolated from the sediment adjacent to sperm whale carcasses off Kagoshima, Japan.</title>
        <authorList>
            <person name="Miyazaki M."/>
            <person name="Nogi Y."/>
            <person name="Fujiwara Y."/>
            <person name="Kawato M."/>
            <person name="Nagahama T."/>
            <person name="Kubokawa K."/>
            <person name="Horikoshi K."/>
        </authorList>
    </citation>
    <scope>NUCLEOTIDE SEQUENCE [LARGE SCALE GENOMIC DNA]</scope>
    <source>
        <strain evidence="5 6">ATCC BAA-1530</strain>
    </source>
</reference>
<dbReference type="KEGG" id="ajp:AMJAP_0701"/>
<accession>A0A7R6SRL8</accession>
<keyword evidence="4" id="KW-0408">Iron</keyword>
<keyword evidence="3" id="KW-0479">Metal-binding</keyword>
<dbReference type="GO" id="GO:0020037">
    <property type="term" value="F:heme binding"/>
    <property type="evidence" value="ECO:0007669"/>
    <property type="project" value="InterPro"/>
</dbReference>
<organism evidence="5 6">
    <name type="scientific">Amphritea japonica ATCC BAA-1530</name>
    <dbReference type="NCBI Taxonomy" id="1278309"/>
    <lineage>
        <taxon>Bacteria</taxon>
        <taxon>Pseudomonadati</taxon>
        <taxon>Pseudomonadota</taxon>
        <taxon>Gammaproteobacteria</taxon>
        <taxon>Oceanospirillales</taxon>
        <taxon>Oceanospirillaceae</taxon>
        <taxon>Amphritea</taxon>
    </lineage>
</organism>
<keyword evidence="1" id="KW-0813">Transport</keyword>
<evidence type="ECO:0000256" key="3">
    <source>
        <dbReference type="ARBA" id="ARBA00022723"/>
    </source>
</evidence>
<dbReference type="CDD" id="cd14773">
    <property type="entry name" value="TrHb2_PhHbO-like_O"/>
    <property type="match status" value="1"/>
</dbReference>
<dbReference type="Gene3D" id="1.10.490.10">
    <property type="entry name" value="Globins"/>
    <property type="match status" value="1"/>
</dbReference>
<dbReference type="GO" id="GO:0019825">
    <property type="term" value="F:oxygen binding"/>
    <property type="evidence" value="ECO:0007669"/>
    <property type="project" value="InterPro"/>
</dbReference>
<evidence type="ECO:0000256" key="2">
    <source>
        <dbReference type="ARBA" id="ARBA00022617"/>
    </source>
</evidence>
<dbReference type="EMBL" id="AP014545">
    <property type="protein sequence ID" value="BBB25300.1"/>
    <property type="molecule type" value="Genomic_DNA"/>
</dbReference>
<protein>
    <submittedName>
        <fullName evidence="5">Hemoglobin</fullName>
    </submittedName>
</protein>
<dbReference type="GO" id="GO:0046872">
    <property type="term" value="F:metal ion binding"/>
    <property type="evidence" value="ECO:0007669"/>
    <property type="project" value="UniProtKB-KW"/>
</dbReference>